<sequence>MTNNYEPKIYIACLASYNNGILYGKWIDANQGATVLEEEISEILAGSPMADAEEWAIHDYDDFDDLRLSEYESLETISQVAESIVEHGELFIEAYKYTNNIDETIEMLNDRFIGYYDSIVDYAEETTDISTVPQHLQYYIDFESLARDIELSGEINTFEVNNQIAVFF</sequence>
<dbReference type="InterPro" id="IPR009899">
    <property type="entry name" value="ArdA"/>
</dbReference>
<keyword evidence="4" id="KW-1185">Reference proteome</keyword>
<evidence type="ECO:0000313" key="1">
    <source>
        <dbReference type="EMBL" id="AXA34159.1"/>
    </source>
</evidence>
<dbReference type="InterPro" id="IPR041895">
    <property type="entry name" value="ArdA_dom1"/>
</dbReference>
<dbReference type="EMBL" id="CP021781">
    <property type="protein sequence ID" value="AXA34159.1"/>
    <property type="molecule type" value="Genomic_DNA"/>
</dbReference>
<dbReference type="Gene3D" id="1.10.10.1190">
    <property type="entry name" value="Antirestriction protein ArdA, domain 3"/>
    <property type="match status" value="1"/>
</dbReference>
<dbReference type="KEGG" id="fad:CDH04_06975"/>
<reference evidence="2 4" key="2">
    <citation type="submission" date="2019-08" db="EMBL/GenBank/DDBJ databases">
        <title>Complete genome sequences of Francisella adeliensis (FSC1325 and FSC1326).</title>
        <authorList>
            <person name="Ohrman C."/>
            <person name="Uneklint I."/>
            <person name="Vallesi A."/>
            <person name="Karlsson L."/>
            <person name="Sjodin A."/>
        </authorList>
    </citation>
    <scope>NUCLEOTIDE SEQUENCE [LARGE SCALE GENOMIC DNA]</scope>
    <source>
        <strain evidence="2 4">FSC1325</strain>
    </source>
</reference>
<evidence type="ECO:0000313" key="3">
    <source>
        <dbReference type="Proteomes" id="UP000251120"/>
    </source>
</evidence>
<dbReference type="Proteomes" id="UP000251120">
    <property type="component" value="Chromosome"/>
</dbReference>
<organism evidence="1 3">
    <name type="scientific">Francisella adeliensis</name>
    <dbReference type="NCBI Taxonomy" id="2007306"/>
    <lineage>
        <taxon>Bacteria</taxon>
        <taxon>Pseudomonadati</taxon>
        <taxon>Pseudomonadota</taxon>
        <taxon>Gammaproteobacteria</taxon>
        <taxon>Thiotrichales</taxon>
        <taxon>Francisellaceae</taxon>
        <taxon>Francisella</taxon>
    </lineage>
</organism>
<evidence type="ECO:0000313" key="4">
    <source>
        <dbReference type="Proteomes" id="UP000681131"/>
    </source>
</evidence>
<dbReference type="Proteomes" id="UP000681131">
    <property type="component" value="Chromosome"/>
</dbReference>
<gene>
    <name evidence="1" type="ORF">CDH04_06975</name>
    <name evidence="2" type="ORF">FZC43_06975</name>
</gene>
<dbReference type="EMBL" id="CP043424">
    <property type="protein sequence ID" value="QIW12403.1"/>
    <property type="molecule type" value="Genomic_DNA"/>
</dbReference>
<reference evidence="1 3" key="1">
    <citation type="submission" date="2017-06" db="EMBL/GenBank/DDBJ databases">
        <title>Complete genome of Francisella adeliensis.</title>
        <authorList>
            <person name="Vallesi A."/>
            <person name="Sjodin A."/>
        </authorList>
    </citation>
    <scope>NUCLEOTIDE SEQUENCE [LARGE SCALE GENOMIC DNA]</scope>
    <source>
        <strain evidence="1 3">FDC440</strain>
    </source>
</reference>
<proteinExistence type="predicted"/>
<evidence type="ECO:0000313" key="2">
    <source>
        <dbReference type="EMBL" id="QIW12403.1"/>
    </source>
</evidence>
<dbReference type="RefSeq" id="WP_112870337.1">
    <property type="nucleotide sequence ID" value="NZ_CP021781.1"/>
</dbReference>
<dbReference type="OrthoDB" id="944647at2"/>
<dbReference type="Pfam" id="PF07275">
    <property type="entry name" value="ArdA"/>
    <property type="match status" value="1"/>
</dbReference>
<name>A0A2Z4XZF8_9GAMM</name>
<dbReference type="InterPro" id="IPR041893">
    <property type="entry name" value="ArdA_dom3"/>
</dbReference>
<dbReference type="AlphaFoldDB" id="A0A2Z4XZF8"/>
<dbReference type="Gene3D" id="3.10.20.480">
    <property type="entry name" value="Antirestriction protein ArdA, domain 1"/>
    <property type="match status" value="1"/>
</dbReference>
<accession>A0A2Z4XZF8</accession>
<protein>
    <submittedName>
        <fullName evidence="1 2">Antirestriction protein</fullName>
    </submittedName>
</protein>